<dbReference type="EMBL" id="JADOXO010000030">
    <property type="protein sequence ID" value="KAF9818451.1"/>
    <property type="molecule type" value="Genomic_DNA"/>
</dbReference>
<gene>
    <name evidence="2" type="ORF">IEO21_02800</name>
</gene>
<evidence type="ECO:0000313" key="3">
    <source>
        <dbReference type="Proteomes" id="UP000639403"/>
    </source>
</evidence>
<proteinExistence type="predicted"/>
<reference evidence="2" key="2">
    <citation type="journal article" name="Front. Microbiol.">
        <title>Degradative Capacity of Two Strains of Rhodonia placenta: From Phenotype to Genotype.</title>
        <authorList>
            <person name="Kolle M."/>
            <person name="Horta M.A.C."/>
            <person name="Nowrousian M."/>
            <person name="Ohm R.A."/>
            <person name="Benz J.P."/>
            <person name="Pilgard A."/>
        </authorList>
    </citation>
    <scope>NUCLEOTIDE SEQUENCE</scope>
    <source>
        <strain evidence="2">FPRL280</strain>
    </source>
</reference>
<dbReference type="AlphaFoldDB" id="A0A8H7P709"/>
<accession>A0A8H7P709</accession>
<dbReference type="Gene3D" id="3.30.160.60">
    <property type="entry name" value="Classic Zinc Finger"/>
    <property type="match status" value="1"/>
</dbReference>
<reference evidence="2" key="1">
    <citation type="submission" date="2020-11" db="EMBL/GenBank/DDBJ databases">
        <authorList>
            <person name="Koelle M."/>
            <person name="Horta M.A.C."/>
            <person name="Nowrousian M."/>
            <person name="Ohm R.A."/>
            <person name="Benz P."/>
            <person name="Pilgard A."/>
        </authorList>
    </citation>
    <scope>NUCLEOTIDE SEQUENCE</scope>
    <source>
        <strain evidence="2">FPRL280</strain>
    </source>
</reference>
<feature type="region of interest" description="Disordered" evidence="1">
    <location>
        <begin position="269"/>
        <end position="322"/>
    </location>
</feature>
<evidence type="ECO:0000256" key="1">
    <source>
        <dbReference type="SAM" id="MobiDB-lite"/>
    </source>
</evidence>
<comment type="caution">
    <text evidence="2">The sequence shown here is derived from an EMBL/GenBank/DDBJ whole genome shotgun (WGS) entry which is preliminary data.</text>
</comment>
<feature type="compositionally biased region" description="Polar residues" evidence="1">
    <location>
        <begin position="106"/>
        <end position="118"/>
    </location>
</feature>
<feature type="region of interest" description="Disordered" evidence="1">
    <location>
        <begin position="103"/>
        <end position="128"/>
    </location>
</feature>
<evidence type="ECO:0000313" key="2">
    <source>
        <dbReference type="EMBL" id="KAF9818451.1"/>
    </source>
</evidence>
<dbReference type="Proteomes" id="UP000639403">
    <property type="component" value="Unassembled WGS sequence"/>
</dbReference>
<name>A0A8H7P709_9APHY</name>
<sequence>MTTCALDLSDLIDFSQIPTHPDSHPDLHAHSLPAQVALRPLPIWRALRGQNENLATAGGVDDRRKPTAAPFSAWSDPTKIFFSDVQGPPQFRSPFDILSEPVSNGHVVSSSDQCSHENSLGDHDDNNTFVDMASRQITTDTSPSDVDTQVVSSVAAPDLHEADQETTSTKYVNYDHDTSVEDEADKDNLDGQNTTQTADEGEASCDSNNIVGKVPSSAGLSPAAPPSDRSAHQPHLSSQTLHHVTQTTDHQVEATGLYAEHSLWRSTRKRKRIEPAPHMVPVVSNHSMRPPKRARATTATATASKGKARATAAPEPAPRLVPQKTADGRYACPHCPSRRFQRYHDCLRHIDTSKRCLGWNGIMYPCHRCGSKYTRRDAVKRHMDDKPNCT</sequence>
<protein>
    <submittedName>
        <fullName evidence="2">Uncharacterized protein</fullName>
    </submittedName>
</protein>
<feature type="compositionally biased region" description="Low complexity" evidence="1">
    <location>
        <begin position="296"/>
        <end position="314"/>
    </location>
</feature>
<feature type="region of interest" description="Disordered" evidence="1">
    <location>
        <begin position="180"/>
        <end position="248"/>
    </location>
</feature>
<feature type="compositionally biased region" description="Polar residues" evidence="1">
    <location>
        <begin position="235"/>
        <end position="248"/>
    </location>
</feature>
<organism evidence="2 3">
    <name type="scientific">Rhodonia placenta</name>
    <dbReference type="NCBI Taxonomy" id="104341"/>
    <lineage>
        <taxon>Eukaryota</taxon>
        <taxon>Fungi</taxon>
        <taxon>Dikarya</taxon>
        <taxon>Basidiomycota</taxon>
        <taxon>Agaricomycotina</taxon>
        <taxon>Agaricomycetes</taxon>
        <taxon>Polyporales</taxon>
        <taxon>Adustoporiaceae</taxon>
        <taxon>Rhodonia</taxon>
    </lineage>
</organism>